<comment type="catalytic activity">
    <reaction evidence="1 12">
        <text>Hydrolysis of terminal non-reducing beta-D-galactose residues in beta-D-galactosides.</text>
        <dbReference type="EC" id="3.2.1.23"/>
    </reaction>
</comment>
<dbReference type="RefSeq" id="WP_066307868.1">
    <property type="nucleotide sequence ID" value="NZ_LQRT01000001.1"/>
</dbReference>
<comment type="cofactor">
    <cofactor evidence="3">
        <name>Na(+)</name>
        <dbReference type="ChEBI" id="CHEBI:29101"/>
    </cofactor>
</comment>
<proteinExistence type="inferred from homology"/>
<dbReference type="PROSITE" id="PS00719">
    <property type="entry name" value="GLYCOSYL_HYDROL_F2_1"/>
    <property type="match status" value="1"/>
</dbReference>
<evidence type="ECO:0000256" key="2">
    <source>
        <dbReference type="ARBA" id="ARBA00001913"/>
    </source>
</evidence>
<dbReference type="PRINTS" id="PR00132">
    <property type="entry name" value="GLHYDRLASE2"/>
</dbReference>
<dbReference type="Gene3D" id="3.20.20.80">
    <property type="entry name" value="Glycosidases"/>
    <property type="match status" value="1"/>
</dbReference>
<dbReference type="STRING" id="1642818.AWE51_15595"/>
<evidence type="ECO:0000256" key="3">
    <source>
        <dbReference type="ARBA" id="ARBA00001959"/>
    </source>
</evidence>
<name>A0A163CVI2_9FLAO</name>
<comment type="subunit">
    <text evidence="5">Monomer.</text>
</comment>
<keyword evidence="10 12" id="KW-0326">Glycosidase</keyword>
<accession>A0A163CVI2</accession>
<dbReference type="InterPro" id="IPR006103">
    <property type="entry name" value="Glyco_hydro_2_cat"/>
</dbReference>
<reference evidence="14 15" key="1">
    <citation type="submission" date="2016-01" db="EMBL/GenBank/DDBJ databases">
        <title>The draft genome sequence of Aquimarina sp. RZW4-3-2.</title>
        <authorList>
            <person name="Wang Y."/>
        </authorList>
    </citation>
    <scope>NUCLEOTIDE SEQUENCE [LARGE SCALE GENOMIC DNA]</scope>
    <source>
        <strain evidence="14 15">RZW4-3-2</strain>
    </source>
</reference>
<dbReference type="EMBL" id="LQRT01000001">
    <property type="protein sequence ID" value="KZS42793.1"/>
    <property type="molecule type" value="Genomic_DNA"/>
</dbReference>
<dbReference type="SUPFAM" id="SSF49303">
    <property type="entry name" value="beta-Galactosidase/glucuronidase domain"/>
    <property type="match status" value="2"/>
</dbReference>
<dbReference type="SUPFAM" id="SSF51445">
    <property type="entry name" value="(Trans)glycosidases"/>
    <property type="match status" value="1"/>
</dbReference>
<dbReference type="Gene3D" id="2.60.40.10">
    <property type="entry name" value="Immunoglobulins"/>
    <property type="match status" value="2"/>
</dbReference>
<dbReference type="GO" id="GO:0004565">
    <property type="term" value="F:beta-galactosidase activity"/>
    <property type="evidence" value="ECO:0007669"/>
    <property type="project" value="UniProtKB-EC"/>
</dbReference>
<evidence type="ECO:0000256" key="5">
    <source>
        <dbReference type="ARBA" id="ARBA00011245"/>
    </source>
</evidence>
<gene>
    <name evidence="14" type="ORF">AWE51_15595</name>
</gene>
<dbReference type="InterPro" id="IPR017853">
    <property type="entry name" value="GH"/>
</dbReference>
<evidence type="ECO:0000313" key="14">
    <source>
        <dbReference type="EMBL" id="KZS42793.1"/>
    </source>
</evidence>
<evidence type="ECO:0000256" key="10">
    <source>
        <dbReference type="ARBA" id="ARBA00023295"/>
    </source>
</evidence>
<dbReference type="OrthoDB" id="9801077at2"/>
<evidence type="ECO:0000256" key="8">
    <source>
        <dbReference type="ARBA" id="ARBA00022801"/>
    </source>
</evidence>
<dbReference type="Gene3D" id="2.70.98.10">
    <property type="match status" value="1"/>
</dbReference>
<feature type="domain" description="Beta galactosidase small chain/" evidence="13">
    <location>
        <begin position="749"/>
        <end position="1023"/>
    </location>
</feature>
<keyword evidence="9" id="KW-0106">Calcium</keyword>
<dbReference type="Gene3D" id="2.60.120.260">
    <property type="entry name" value="Galactose-binding domain-like"/>
    <property type="match status" value="1"/>
</dbReference>
<evidence type="ECO:0000256" key="4">
    <source>
        <dbReference type="ARBA" id="ARBA00007401"/>
    </source>
</evidence>
<dbReference type="GO" id="GO:0009341">
    <property type="term" value="C:beta-galactosidase complex"/>
    <property type="evidence" value="ECO:0007669"/>
    <property type="project" value="InterPro"/>
</dbReference>
<dbReference type="InterPro" id="IPR032312">
    <property type="entry name" value="LacZ_4"/>
</dbReference>
<dbReference type="PANTHER" id="PTHR46323">
    <property type="entry name" value="BETA-GALACTOSIDASE"/>
    <property type="match status" value="1"/>
</dbReference>
<dbReference type="Pfam" id="PF02837">
    <property type="entry name" value="Glyco_hydro_2_N"/>
    <property type="match status" value="1"/>
</dbReference>
<dbReference type="Pfam" id="PF02836">
    <property type="entry name" value="Glyco_hydro_2_C"/>
    <property type="match status" value="1"/>
</dbReference>
<dbReference type="SUPFAM" id="SSF49785">
    <property type="entry name" value="Galactose-binding domain-like"/>
    <property type="match status" value="1"/>
</dbReference>
<evidence type="ECO:0000256" key="6">
    <source>
        <dbReference type="ARBA" id="ARBA00012756"/>
    </source>
</evidence>
<evidence type="ECO:0000259" key="13">
    <source>
        <dbReference type="SMART" id="SM01038"/>
    </source>
</evidence>
<dbReference type="AlphaFoldDB" id="A0A163CVI2"/>
<dbReference type="SMART" id="SM01038">
    <property type="entry name" value="Bgal_small_N"/>
    <property type="match status" value="1"/>
</dbReference>
<dbReference type="InterPro" id="IPR011013">
    <property type="entry name" value="Gal_mutarotase_sf_dom"/>
</dbReference>
<dbReference type="InterPro" id="IPR008979">
    <property type="entry name" value="Galactose-bd-like_sf"/>
</dbReference>
<dbReference type="PANTHER" id="PTHR46323:SF2">
    <property type="entry name" value="BETA-GALACTOSIDASE"/>
    <property type="match status" value="1"/>
</dbReference>
<dbReference type="InterPro" id="IPR014718">
    <property type="entry name" value="GH-type_carb-bd"/>
</dbReference>
<evidence type="ECO:0000256" key="9">
    <source>
        <dbReference type="ARBA" id="ARBA00022837"/>
    </source>
</evidence>
<dbReference type="InterPro" id="IPR006101">
    <property type="entry name" value="Glyco_hydro_2"/>
</dbReference>
<comment type="similarity">
    <text evidence="4 12">Belongs to the glycosyl hydrolase 2 family.</text>
</comment>
<dbReference type="Pfam" id="PF16353">
    <property type="entry name" value="LacZ_4"/>
    <property type="match status" value="1"/>
</dbReference>
<organism evidence="14 15">
    <name type="scientific">Aquimarina aggregata</name>
    <dbReference type="NCBI Taxonomy" id="1642818"/>
    <lineage>
        <taxon>Bacteria</taxon>
        <taxon>Pseudomonadati</taxon>
        <taxon>Bacteroidota</taxon>
        <taxon>Flavobacteriia</taxon>
        <taxon>Flavobacteriales</taxon>
        <taxon>Flavobacteriaceae</taxon>
        <taxon>Aquimarina</taxon>
    </lineage>
</organism>
<dbReference type="InterPro" id="IPR004199">
    <property type="entry name" value="B-gal_small/dom_5"/>
</dbReference>
<dbReference type="FunFam" id="3.20.20.80:FF:000018">
    <property type="entry name" value="Beta-galactosidase"/>
    <property type="match status" value="1"/>
</dbReference>
<dbReference type="GO" id="GO:0030246">
    <property type="term" value="F:carbohydrate binding"/>
    <property type="evidence" value="ECO:0007669"/>
    <property type="project" value="InterPro"/>
</dbReference>
<dbReference type="InterPro" id="IPR050347">
    <property type="entry name" value="Bact_Beta-galactosidase"/>
</dbReference>
<evidence type="ECO:0000256" key="11">
    <source>
        <dbReference type="ARBA" id="ARBA00032230"/>
    </source>
</evidence>
<dbReference type="InterPro" id="IPR023230">
    <property type="entry name" value="Glyco_hydro_2_CS"/>
</dbReference>
<evidence type="ECO:0000256" key="12">
    <source>
        <dbReference type="RuleBase" id="RU361154"/>
    </source>
</evidence>
<dbReference type="InterPro" id="IPR013783">
    <property type="entry name" value="Ig-like_fold"/>
</dbReference>
<evidence type="ECO:0000256" key="1">
    <source>
        <dbReference type="ARBA" id="ARBA00001412"/>
    </source>
</evidence>
<keyword evidence="8 12" id="KW-0378">Hydrolase</keyword>
<dbReference type="Pfam" id="PF02929">
    <property type="entry name" value="Bgal_small_N"/>
    <property type="match status" value="1"/>
</dbReference>
<evidence type="ECO:0000256" key="7">
    <source>
        <dbReference type="ARBA" id="ARBA00013303"/>
    </source>
</evidence>
<dbReference type="InterPro" id="IPR006104">
    <property type="entry name" value="Glyco_hydro_2_N"/>
</dbReference>
<dbReference type="GO" id="GO:0005990">
    <property type="term" value="P:lactose catabolic process"/>
    <property type="evidence" value="ECO:0007669"/>
    <property type="project" value="TreeGrafter"/>
</dbReference>
<dbReference type="SUPFAM" id="SSF74650">
    <property type="entry name" value="Galactose mutarotase-like"/>
    <property type="match status" value="1"/>
</dbReference>
<dbReference type="InterPro" id="IPR036156">
    <property type="entry name" value="Beta-gal/glucu_dom_sf"/>
</dbReference>
<comment type="caution">
    <text evidence="14">The sequence shown here is derived from an EMBL/GenBank/DDBJ whole genome shotgun (WGS) entry which is preliminary data.</text>
</comment>
<sequence length="1028" mass="119013">MKSEINFDSAHFWENPKVFAIGQEKPHANMFPYEDFSFSKENKKEYSSRFKSLNGLWYFKYSDRPDRRPSNFQKQSFDTSAWDQINVPANWELEGFGVPIYVNDRYPFPKNPPYIPHDDNPVGSYKKTFTVPDNWQGQQVFIHFGSVKSAAHFWINGQWIGYNQDSMTPIEFNITEHLIKGENTVAVEVYRWCDGSYLECQDFWRLSGIQREVYLFSRNAIYIQDYFVKADLTSDYNDGILDLNVSIQNTNNQLWNGTVECEIFDNNNDLFFTKTIGIQSTSENSLFSIKEHLPKPLKWTAETPNLYQFSLKLIDQEKNILEVIHSKIGFRKVEIMNAQLLINGKAITIKGVNRHEHDEVTGRVISEESMILDIKLMKQYNINAVRNSHYPNKARWYELCDEYGLYVIDEANIETHGMGSNYSTPYDTSVHPCNLSEWKSAHLDRVSRMFERTKNHPSIIIWSLGNEAGNGPNFKAAYQWIKSKDTTRPVQYEQAGDEENTDIVCPMYPTIEEIEKYAKKNPKRPFIMCEYAHAMGNSAGNLIDYWNLIQKYPTLQGGFIWDWVDQGIAAYTKEGEKYWKFGGDFGATHIPSDGNFCINGLLFPDRTPHPAIWEVKKCYQSINFKVIDLKKGIIEISNDFDFISLSDFHINWEVSSEEGNICSGLLKDLTIDAGYSSQFQIDYQFDLNPSIEYFLNLQAIFSKEDDKSIPFGHEVAKEQFLLQSPSRKESNDFFSEKELSISEIKESYQISGENFVIQISLATGLLTSFSYRGTQYIDEPMRPNFWRAPNDNDFGNTMPERTKIWRYAGQNHTLKDIKLVKQSKHQVIINTTLILPDVDCSFKMKYSITNNGVLSIDCYFEPGSMQLPELPRLGLYFKTNSSFTKIKWFGRGPFENYIDRKHAAHIGLYEKEVDHMSHDYISPQETGNREDTRKLILKNTNGAQLEISGSPKFSFSTLYYSPETLTQEKRGILHHIELQKENAVSVCLDHFQMGIGGIDSWGAFPLDKYRYSLDHYTFSFTLKASKTL</sequence>
<comment type="cofactor">
    <cofactor evidence="2">
        <name>Ca(2+)</name>
        <dbReference type="ChEBI" id="CHEBI:29108"/>
    </cofactor>
</comment>
<evidence type="ECO:0000313" key="15">
    <source>
        <dbReference type="Proteomes" id="UP000076715"/>
    </source>
</evidence>
<dbReference type="Pfam" id="PF00703">
    <property type="entry name" value="Glyco_hydro_2"/>
    <property type="match status" value="1"/>
</dbReference>
<dbReference type="EC" id="3.2.1.23" evidence="6 12"/>
<dbReference type="InterPro" id="IPR006102">
    <property type="entry name" value="Ig-like_GH2"/>
</dbReference>
<dbReference type="Proteomes" id="UP000076715">
    <property type="component" value="Unassembled WGS sequence"/>
</dbReference>
<keyword evidence="15" id="KW-1185">Reference proteome</keyword>
<protein>
    <recommendedName>
        <fullName evidence="7 12">Beta-galactosidase</fullName>
        <ecNumber evidence="6 12">3.2.1.23</ecNumber>
    </recommendedName>
    <alternativeName>
        <fullName evidence="11 12">Lactase</fullName>
    </alternativeName>
</protein>